<dbReference type="PANTHER" id="PTHR42208:SF1">
    <property type="entry name" value="HEAVY METAL TRANSPORTER"/>
    <property type="match status" value="1"/>
</dbReference>
<keyword evidence="2" id="KW-0732">Signal</keyword>
<dbReference type="Proteomes" id="UP000064967">
    <property type="component" value="Chromosome"/>
</dbReference>
<dbReference type="KEGG" id="llu:AKJ09_07187"/>
<dbReference type="PANTHER" id="PTHR42208">
    <property type="entry name" value="HEAVY METAL TRANSPORTER-RELATED"/>
    <property type="match status" value="1"/>
</dbReference>
<dbReference type="EMBL" id="CP012333">
    <property type="protein sequence ID" value="AKV00524.1"/>
    <property type="molecule type" value="Genomic_DNA"/>
</dbReference>
<keyword evidence="5" id="KW-1185">Reference proteome</keyword>
<feature type="transmembrane region" description="Helical" evidence="1">
    <location>
        <begin position="144"/>
        <end position="167"/>
    </location>
</feature>
<feature type="domain" description="Urease accessory protein UreH-like transmembrane" evidence="3">
    <location>
        <begin position="8"/>
        <end position="225"/>
    </location>
</feature>
<proteinExistence type="predicted"/>
<dbReference type="STRING" id="1391654.AKJ09_07187"/>
<evidence type="ECO:0000313" key="4">
    <source>
        <dbReference type="EMBL" id="AKV00524.1"/>
    </source>
</evidence>
<feature type="transmembrane region" description="Helical" evidence="1">
    <location>
        <begin position="97"/>
        <end position="116"/>
    </location>
</feature>
<keyword evidence="1" id="KW-0472">Membrane</keyword>
<evidence type="ECO:0000256" key="1">
    <source>
        <dbReference type="SAM" id="Phobius"/>
    </source>
</evidence>
<dbReference type="InterPro" id="IPR039447">
    <property type="entry name" value="UreH-like_TM_dom"/>
</dbReference>
<feature type="transmembrane region" description="Helical" evidence="1">
    <location>
        <begin position="64"/>
        <end position="85"/>
    </location>
</feature>
<keyword evidence="1" id="KW-0812">Transmembrane</keyword>
<evidence type="ECO:0000313" key="5">
    <source>
        <dbReference type="Proteomes" id="UP000064967"/>
    </source>
</evidence>
<sequence>MVPMIASAFTMGLLGSTHCVAMCGGVVSVLSSATPRSPQGAGAGTARPDASKPAYWLAYNAGRMASYTALGAVVGALGSLSSAILPLDVVRFGLRSLAAVAMLAVGLHLAGLPSLVKVLESAGAPLWKKLAPLSRRFLPLRSPLHALALGALWGFMPCGLLYGALALAASAESPTTGAATMFAFAAGTLPVMLTMSALADRVARTLARGWVRKTAGVVVLGFGVWSSVGLVRQLRAEDPVHTCCHHP</sequence>
<evidence type="ECO:0000256" key="2">
    <source>
        <dbReference type="SAM" id="SignalP"/>
    </source>
</evidence>
<feature type="chain" id="PRO_5005466843" evidence="2">
    <location>
        <begin position="22"/>
        <end position="247"/>
    </location>
</feature>
<keyword evidence="1" id="KW-1133">Transmembrane helix</keyword>
<protein>
    <submittedName>
        <fullName evidence="4">Heavy-metal-associated domain protein</fullName>
    </submittedName>
</protein>
<reference evidence="4 5" key="1">
    <citation type="submission" date="2015-08" db="EMBL/GenBank/DDBJ databases">
        <authorList>
            <person name="Babu N.S."/>
            <person name="Beckwith C.J."/>
            <person name="Beseler K.G."/>
            <person name="Brison A."/>
            <person name="Carone J.V."/>
            <person name="Caskin T.P."/>
            <person name="Diamond M."/>
            <person name="Durham M.E."/>
            <person name="Foxe J.M."/>
            <person name="Go M."/>
            <person name="Henderson B.A."/>
            <person name="Jones I.B."/>
            <person name="McGettigan J.A."/>
            <person name="Micheletti S.J."/>
            <person name="Nasrallah M.E."/>
            <person name="Ortiz D."/>
            <person name="Piller C.R."/>
            <person name="Privatt S.R."/>
            <person name="Schneider S.L."/>
            <person name="Sharp S."/>
            <person name="Smith T.C."/>
            <person name="Stanton J.D."/>
            <person name="Ullery H.E."/>
            <person name="Wilson R.J."/>
            <person name="Serrano M.G."/>
            <person name="Buck G."/>
            <person name="Lee V."/>
            <person name="Wang Y."/>
            <person name="Carvalho R."/>
            <person name="Voegtly L."/>
            <person name="Shi R."/>
            <person name="Duckworth R."/>
            <person name="Johnson A."/>
            <person name="Loviza R."/>
            <person name="Walstead R."/>
            <person name="Shah Z."/>
            <person name="Kiflezghi M."/>
            <person name="Wade K."/>
            <person name="Ball S.L."/>
            <person name="Bradley K.W."/>
            <person name="Asai D.J."/>
            <person name="Bowman C.A."/>
            <person name="Russell D.A."/>
            <person name="Pope W.H."/>
            <person name="Jacobs-Sera D."/>
            <person name="Hendrix R.W."/>
            <person name="Hatfull G.F."/>
        </authorList>
    </citation>
    <scope>NUCLEOTIDE SEQUENCE [LARGE SCALE GENOMIC DNA]</scope>
    <source>
        <strain evidence="4 5">DSM 27648</strain>
    </source>
</reference>
<organism evidence="4 5">
    <name type="scientific">Labilithrix luteola</name>
    <dbReference type="NCBI Taxonomy" id="1391654"/>
    <lineage>
        <taxon>Bacteria</taxon>
        <taxon>Pseudomonadati</taxon>
        <taxon>Myxococcota</taxon>
        <taxon>Polyangia</taxon>
        <taxon>Polyangiales</taxon>
        <taxon>Labilitrichaceae</taxon>
        <taxon>Labilithrix</taxon>
    </lineage>
</organism>
<name>A0A0K1Q467_9BACT</name>
<gene>
    <name evidence="4" type="ORF">AKJ09_07187</name>
</gene>
<feature type="signal peptide" evidence="2">
    <location>
        <begin position="1"/>
        <end position="21"/>
    </location>
</feature>
<feature type="transmembrane region" description="Helical" evidence="1">
    <location>
        <begin position="179"/>
        <end position="198"/>
    </location>
</feature>
<accession>A0A0K1Q467</accession>
<dbReference type="AlphaFoldDB" id="A0A0K1Q467"/>
<evidence type="ECO:0000259" key="3">
    <source>
        <dbReference type="Pfam" id="PF13386"/>
    </source>
</evidence>
<dbReference type="Pfam" id="PF13386">
    <property type="entry name" value="DsbD_2"/>
    <property type="match status" value="1"/>
</dbReference>